<evidence type="ECO:0000256" key="8">
    <source>
        <dbReference type="SAM" id="SignalP"/>
    </source>
</evidence>
<name>A0A1D2MMB2_ORCCI</name>
<dbReference type="SUPFAM" id="SSF47473">
    <property type="entry name" value="EF-hand"/>
    <property type="match status" value="1"/>
</dbReference>
<dbReference type="InterPro" id="IPR011992">
    <property type="entry name" value="EF-hand-dom_pair"/>
</dbReference>
<evidence type="ECO:0000256" key="3">
    <source>
        <dbReference type="ARBA" id="ARBA00022729"/>
    </source>
</evidence>
<feature type="domain" description="SPARC/Testican calcium-binding" evidence="9">
    <location>
        <begin position="186"/>
        <end position="301"/>
    </location>
</feature>
<dbReference type="InterPro" id="IPR019577">
    <property type="entry name" value="SPARC/Testican_Ca-bd-dom"/>
</dbReference>
<dbReference type="EMBL" id="LJIJ01000852">
    <property type="protein sequence ID" value="ODM94143.1"/>
    <property type="molecule type" value="Genomic_DNA"/>
</dbReference>
<dbReference type="GO" id="GO:0050840">
    <property type="term" value="F:extracellular matrix binding"/>
    <property type="evidence" value="ECO:0007669"/>
    <property type="project" value="TreeGrafter"/>
</dbReference>
<evidence type="ECO:0000256" key="6">
    <source>
        <dbReference type="ARBA" id="ARBA00023180"/>
    </source>
</evidence>
<dbReference type="InterPro" id="IPR001999">
    <property type="entry name" value="Osteonectin_CS"/>
</dbReference>
<keyword evidence="6" id="KW-0325">Glycoprotein</keyword>
<feature type="coiled-coil region" evidence="7">
    <location>
        <begin position="63"/>
        <end position="90"/>
    </location>
</feature>
<keyword evidence="3 8" id="KW-0732">Signal</keyword>
<evidence type="ECO:0000256" key="5">
    <source>
        <dbReference type="ARBA" id="ARBA00023157"/>
    </source>
</evidence>
<evidence type="ECO:0000313" key="10">
    <source>
        <dbReference type="EMBL" id="ODM94143.1"/>
    </source>
</evidence>
<keyword evidence="7" id="KW-0175">Coiled coil</keyword>
<comment type="caution">
    <text evidence="10">The sequence shown here is derived from an EMBL/GenBank/DDBJ whole genome shotgun (WGS) entry which is preliminary data.</text>
</comment>
<sequence>MRKFILVVLLIGILLAVDVNCQKRRKRVRHERRKEAPVVPFLEQPADSETETETDVFQLLEKDEAAENARADLEAKLKALEEAEGVEQNEIDNLEEPQEDPCATKRCGPGRECIQTAQGRARCVCMKACPDEDDNRRRVCSNYNETWSSDCEVYRSRCLCDEGSDDCTNPINKHLHIDYYGECREMPSCSEEEMGDFPRRMRDWLFNVMRELADRRELSPHFFQLERQAETSSNESSRATVAAVWKWCDLDGHPHDRVVSRHELFPIRAPLMAMEHCIAPFLDECDVDNDHRITLKEWGHCLQLPTDELEEKCDDVRNANENYAATAGDEEV</sequence>
<dbReference type="CDD" id="cd16231">
    <property type="entry name" value="EFh_SPARC_like"/>
    <property type="match status" value="1"/>
</dbReference>
<evidence type="ECO:0000256" key="1">
    <source>
        <dbReference type="ARBA" id="ARBA00004613"/>
    </source>
</evidence>
<dbReference type="STRING" id="48709.A0A1D2MMB2"/>
<reference evidence="10 11" key="1">
    <citation type="journal article" date="2016" name="Genome Biol. Evol.">
        <title>Gene Family Evolution Reflects Adaptation to Soil Environmental Stressors in the Genome of the Collembolan Orchesella cincta.</title>
        <authorList>
            <person name="Faddeeva-Vakhrusheva A."/>
            <person name="Derks M.F."/>
            <person name="Anvar S.Y."/>
            <person name="Agamennone V."/>
            <person name="Suring W."/>
            <person name="Smit S."/>
            <person name="van Straalen N.M."/>
            <person name="Roelofs D."/>
        </authorList>
    </citation>
    <scope>NUCLEOTIDE SEQUENCE [LARGE SCALE GENOMIC DNA]</scope>
    <source>
        <tissue evidence="10">Mixed pool</tissue>
    </source>
</reference>
<keyword evidence="5" id="KW-1015">Disulfide bond</keyword>
<dbReference type="Pfam" id="PF10591">
    <property type="entry name" value="SPARC_Ca_bdg"/>
    <property type="match status" value="1"/>
</dbReference>
<dbReference type="GO" id="GO:0005518">
    <property type="term" value="F:collagen binding"/>
    <property type="evidence" value="ECO:0007669"/>
    <property type="project" value="TreeGrafter"/>
</dbReference>
<comment type="subcellular location">
    <subcellularLocation>
        <location evidence="1">Secreted</location>
    </subcellularLocation>
</comment>
<gene>
    <name evidence="10" type="ORF">Ocin01_12529</name>
</gene>
<accession>A0A1D2MMB2</accession>
<keyword evidence="4" id="KW-0106">Calcium</keyword>
<proteinExistence type="predicted"/>
<dbReference type="PANTHER" id="PTHR13866:SF14">
    <property type="entry name" value="BM-40"/>
    <property type="match status" value="1"/>
</dbReference>
<evidence type="ECO:0000313" key="11">
    <source>
        <dbReference type="Proteomes" id="UP000094527"/>
    </source>
</evidence>
<evidence type="ECO:0000256" key="7">
    <source>
        <dbReference type="SAM" id="Coils"/>
    </source>
</evidence>
<protein>
    <recommendedName>
        <fullName evidence="9">SPARC/Testican calcium-binding domain-containing protein</fullName>
    </recommendedName>
</protein>
<keyword evidence="11" id="KW-1185">Reference proteome</keyword>
<dbReference type="Gene3D" id="3.30.60.30">
    <property type="match status" value="1"/>
</dbReference>
<dbReference type="Gene3D" id="1.10.238.10">
    <property type="entry name" value="EF-hand"/>
    <property type="match status" value="1"/>
</dbReference>
<dbReference type="OrthoDB" id="9972865at2759"/>
<evidence type="ECO:0000256" key="4">
    <source>
        <dbReference type="ARBA" id="ARBA00022837"/>
    </source>
</evidence>
<dbReference type="PROSITE" id="PS00613">
    <property type="entry name" value="OSTEONECTIN_2"/>
    <property type="match status" value="1"/>
</dbReference>
<dbReference type="AlphaFoldDB" id="A0A1D2MMB2"/>
<dbReference type="PROSITE" id="PS00018">
    <property type="entry name" value="EF_HAND_1"/>
    <property type="match status" value="1"/>
</dbReference>
<organism evidence="10 11">
    <name type="scientific">Orchesella cincta</name>
    <name type="common">Springtail</name>
    <name type="synonym">Podura cincta</name>
    <dbReference type="NCBI Taxonomy" id="48709"/>
    <lineage>
        <taxon>Eukaryota</taxon>
        <taxon>Metazoa</taxon>
        <taxon>Ecdysozoa</taxon>
        <taxon>Arthropoda</taxon>
        <taxon>Hexapoda</taxon>
        <taxon>Collembola</taxon>
        <taxon>Entomobryomorpha</taxon>
        <taxon>Entomobryoidea</taxon>
        <taxon>Orchesellidae</taxon>
        <taxon>Orchesellinae</taxon>
        <taxon>Orchesella</taxon>
    </lineage>
</organism>
<evidence type="ECO:0000256" key="2">
    <source>
        <dbReference type="ARBA" id="ARBA00022525"/>
    </source>
</evidence>
<dbReference type="Proteomes" id="UP000094527">
    <property type="component" value="Unassembled WGS sequence"/>
</dbReference>
<dbReference type="PANTHER" id="PTHR13866">
    <property type="entry name" value="SPARC OSTEONECTIN"/>
    <property type="match status" value="1"/>
</dbReference>
<dbReference type="OMA" id="CTDELMA"/>
<evidence type="ECO:0000259" key="9">
    <source>
        <dbReference type="Pfam" id="PF10591"/>
    </source>
</evidence>
<dbReference type="GO" id="GO:0005615">
    <property type="term" value="C:extracellular space"/>
    <property type="evidence" value="ECO:0007669"/>
    <property type="project" value="InterPro"/>
</dbReference>
<feature type="chain" id="PRO_5008904253" description="SPARC/Testican calcium-binding domain-containing protein" evidence="8">
    <location>
        <begin position="22"/>
        <end position="332"/>
    </location>
</feature>
<dbReference type="InterPro" id="IPR018247">
    <property type="entry name" value="EF_Hand_1_Ca_BS"/>
</dbReference>
<feature type="signal peptide" evidence="8">
    <location>
        <begin position="1"/>
        <end position="21"/>
    </location>
</feature>
<dbReference type="GO" id="GO:0005509">
    <property type="term" value="F:calcium ion binding"/>
    <property type="evidence" value="ECO:0007669"/>
    <property type="project" value="InterPro"/>
</dbReference>
<keyword evidence="2" id="KW-0964">Secreted</keyword>